<evidence type="ECO:0000259" key="2">
    <source>
        <dbReference type="Pfam" id="PF18962"/>
    </source>
</evidence>
<dbReference type="InterPro" id="IPR024079">
    <property type="entry name" value="MetalloPept_cat_dom_sf"/>
</dbReference>
<dbReference type="Gene3D" id="3.40.390.10">
    <property type="entry name" value="Collagenase (Catalytic Domain)"/>
    <property type="match status" value="1"/>
</dbReference>
<dbReference type="Proteomes" id="UP001297092">
    <property type="component" value="Unassembled WGS sequence"/>
</dbReference>
<comment type="caution">
    <text evidence="4">The sequence shown here is derived from an EMBL/GenBank/DDBJ whole genome shotgun (WGS) entry which is preliminary data.</text>
</comment>
<keyword evidence="5" id="KW-1185">Reference proteome</keyword>
<sequence>MVHTLDYGVSKIGSILAHEIGHTLDLDHTHNASRSIGHDNNGGCGDCLQESVSRTRRQEIGCTGTYNKLKCEVNGDYFCDTAADPEILGLVDNDCNYTDTSYTDNWGDVWTPNTNNVMSYTYYNCRNYFSPLQIGKMNYYYNQIGINHPFYSLSGSNYICSGQTGYYSVANLPGVSSYFWETSSNLSITGGQGTNSISVQASNNDGGYVKVTPGCGYNSRTRTIGDFYSFQINGYDTACAQNGFNYNYNVAPLSGASYYWTITDGIINYGQGTTNVNIKLLPNPSNQTWLTLQVTGPCSSITYRHKIITHGDPPPAEQCFAPDPGKPFAEENMQEFISEEEIKLYPNPAVAEVSIFWPLKEIYGINVRDAQGRILFQQYNISENKFHLNLQNYPTGIYFIYLTVDNATIIKKLIIK</sequence>
<keyword evidence="4" id="KW-0645">Protease</keyword>
<gene>
    <name evidence="4" type="ORF">KIV10_02840</name>
</gene>
<dbReference type="Pfam" id="PF19408">
    <property type="entry name" value="PKD_6"/>
    <property type="match status" value="2"/>
</dbReference>
<dbReference type="Pfam" id="PF18962">
    <property type="entry name" value="Por_Secre_tail"/>
    <property type="match status" value="1"/>
</dbReference>
<feature type="domain" description="PKD-like" evidence="3">
    <location>
        <begin position="231"/>
        <end position="300"/>
    </location>
</feature>
<dbReference type="InterPro" id="IPR045829">
    <property type="entry name" value="PKD_6"/>
</dbReference>
<evidence type="ECO:0000313" key="4">
    <source>
        <dbReference type="EMBL" id="MBT0607110.1"/>
    </source>
</evidence>
<organism evidence="4 5">
    <name type="scientific">Aequorivita echinoideorum</name>
    <dbReference type="NCBI Taxonomy" id="1549647"/>
    <lineage>
        <taxon>Bacteria</taxon>
        <taxon>Pseudomonadati</taxon>
        <taxon>Bacteroidota</taxon>
        <taxon>Flavobacteriia</taxon>
        <taxon>Flavobacteriales</taxon>
        <taxon>Flavobacteriaceae</taxon>
        <taxon>Aequorivita</taxon>
    </lineage>
</organism>
<feature type="domain" description="PKD-like" evidence="3">
    <location>
        <begin position="153"/>
        <end position="219"/>
    </location>
</feature>
<feature type="domain" description="Secretion system C-terminal sorting" evidence="2">
    <location>
        <begin position="344"/>
        <end position="415"/>
    </location>
</feature>
<name>A0ABS5S3U9_9FLAO</name>
<evidence type="ECO:0000259" key="3">
    <source>
        <dbReference type="Pfam" id="PF19408"/>
    </source>
</evidence>
<keyword evidence="1" id="KW-0732">Signal</keyword>
<dbReference type="SUPFAM" id="SSF55486">
    <property type="entry name" value="Metalloproteases ('zincins'), catalytic domain"/>
    <property type="match status" value="1"/>
</dbReference>
<accession>A0ABS5S3U9</accession>
<keyword evidence="4" id="KW-0378">Hydrolase</keyword>
<evidence type="ECO:0000256" key="1">
    <source>
        <dbReference type="ARBA" id="ARBA00022729"/>
    </source>
</evidence>
<protein>
    <submittedName>
        <fullName evidence="4">Zinc-dependent metalloprotease</fullName>
    </submittedName>
</protein>
<dbReference type="EMBL" id="JAHCTB010000001">
    <property type="protein sequence ID" value="MBT0607110.1"/>
    <property type="molecule type" value="Genomic_DNA"/>
</dbReference>
<evidence type="ECO:0000313" key="5">
    <source>
        <dbReference type="Proteomes" id="UP001297092"/>
    </source>
</evidence>
<dbReference type="NCBIfam" id="TIGR04183">
    <property type="entry name" value="Por_Secre_tail"/>
    <property type="match status" value="1"/>
</dbReference>
<keyword evidence="4" id="KW-0482">Metalloprotease</keyword>
<reference evidence="4 5" key="1">
    <citation type="submission" date="2021-05" db="EMBL/GenBank/DDBJ databases">
        <title>Aequorivita echinoideorum JCM 30378 genome.</title>
        <authorList>
            <person name="Zhang H."/>
            <person name="Li C."/>
        </authorList>
    </citation>
    <scope>NUCLEOTIDE SEQUENCE [LARGE SCALE GENOMIC DNA]</scope>
    <source>
        <strain evidence="4 5">JCM30378</strain>
    </source>
</reference>
<proteinExistence type="predicted"/>
<dbReference type="InterPro" id="IPR026444">
    <property type="entry name" value="Secre_tail"/>
</dbReference>
<dbReference type="GO" id="GO:0008237">
    <property type="term" value="F:metallopeptidase activity"/>
    <property type="evidence" value="ECO:0007669"/>
    <property type="project" value="UniProtKB-KW"/>
</dbReference>
<dbReference type="RefSeq" id="WP_214111970.1">
    <property type="nucleotide sequence ID" value="NZ_JAHCTB010000001.1"/>
</dbReference>